<proteinExistence type="predicted"/>
<feature type="domain" description="Cytochrome c" evidence="9">
    <location>
        <begin position="207"/>
        <end position="327"/>
    </location>
</feature>
<dbReference type="InterPro" id="IPR051395">
    <property type="entry name" value="Cytochrome_c_Peroxidase/MauG"/>
</dbReference>
<evidence type="ECO:0000256" key="6">
    <source>
        <dbReference type="ARBA" id="ARBA00023002"/>
    </source>
</evidence>
<evidence type="ECO:0000256" key="3">
    <source>
        <dbReference type="ARBA" id="ARBA00022723"/>
    </source>
</evidence>
<dbReference type="EMBL" id="BAAAFH010000003">
    <property type="protein sequence ID" value="GAA0874262.1"/>
    <property type="molecule type" value="Genomic_DNA"/>
</dbReference>
<comment type="subcellular location">
    <subcellularLocation>
        <location evidence="1">Periplasm</location>
    </subcellularLocation>
</comment>
<dbReference type="Pfam" id="PF03150">
    <property type="entry name" value="CCP_MauG"/>
    <property type="match status" value="1"/>
</dbReference>
<dbReference type="PANTHER" id="PTHR30600:SF10">
    <property type="entry name" value="BLL6722 PROTEIN"/>
    <property type="match status" value="1"/>
</dbReference>
<keyword evidence="7 8" id="KW-0408">Iron</keyword>
<evidence type="ECO:0000259" key="9">
    <source>
        <dbReference type="PROSITE" id="PS51007"/>
    </source>
</evidence>
<evidence type="ECO:0000256" key="5">
    <source>
        <dbReference type="ARBA" id="ARBA00022764"/>
    </source>
</evidence>
<comment type="caution">
    <text evidence="10">The sequence shown here is derived from an EMBL/GenBank/DDBJ whole genome shotgun (WGS) entry which is preliminary data.</text>
</comment>
<sequence length="343" mass="39039">MRGIVESIGIITLLFLTACKKELTEVPGGNEYSFLVPSHFPEPYYQFENNEVSQEGFILGRKLFYDKRLSLDNTVSCASCHIREYAFSDPGKKVSTGVEGRVGVRNSPALFNLAWNPSFMWDGGINHIEIMPLAPVTDHNEMDMSMQDLMSKLDTLEEYSLLLQSAFGTREMNDQRFFYALTQFLTLLVSSESKYDRFLEGKVQLTDEELEGKHLFEQNCAVCHAGVLFTDYSYRNNGLLLDPEDNGRERISLNPEDRGKFKVPSLRNSVLTYPYMHDGRFETLEEVIDHYRFGINLTATTDPTLVNGIPLSEEEKAKLIIFLSTLTDAEFCYNPVFGNPFGE</sequence>
<dbReference type="PIRSF" id="PIRSF000294">
    <property type="entry name" value="Cytochrome-c_peroxidase"/>
    <property type="match status" value="1"/>
</dbReference>
<dbReference type="PROSITE" id="PS51257">
    <property type="entry name" value="PROKAR_LIPOPROTEIN"/>
    <property type="match status" value="1"/>
</dbReference>
<protein>
    <submittedName>
        <fullName evidence="10">Cytochrome c peroxidase</fullName>
    </submittedName>
</protein>
<dbReference type="SUPFAM" id="SSF46626">
    <property type="entry name" value="Cytochrome c"/>
    <property type="match status" value="2"/>
</dbReference>
<gene>
    <name evidence="10" type="ORF">GCM10009118_06700</name>
</gene>
<evidence type="ECO:0000313" key="11">
    <source>
        <dbReference type="Proteomes" id="UP001501126"/>
    </source>
</evidence>
<keyword evidence="6" id="KW-0560">Oxidoreductase</keyword>
<dbReference type="GO" id="GO:0004601">
    <property type="term" value="F:peroxidase activity"/>
    <property type="evidence" value="ECO:0007669"/>
    <property type="project" value="UniProtKB-KW"/>
</dbReference>
<dbReference type="InterPro" id="IPR009056">
    <property type="entry name" value="Cyt_c-like_dom"/>
</dbReference>
<evidence type="ECO:0000256" key="2">
    <source>
        <dbReference type="ARBA" id="ARBA00022617"/>
    </source>
</evidence>
<evidence type="ECO:0000256" key="7">
    <source>
        <dbReference type="ARBA" id="ARBA00023004"/>
    </source>
</evidence>
<evidence type="ECO:0000256" key="4">
    <source>
        <dbReference type="ARBA" id="ARBA00022729"/>
    </source>
</evidence>
<keyword evidence="11" id="KW-1185">Reference proteome</keyword>
<keyword evidence="4" id="KW-0732">Signal</keyword>
<evidence type="ECO:0000313" key="10">
    <source>
        <dbReference type="EMBL" id="GAA0874262.1"/>
    </source>
</evidence>
<keyword evidence="10" id="KW-0575">Peroxidase</keyword>
<feature type="domain" description="Cytochrome c" evidence="9">
    <location>
        <begin position="55"/>
        <end position="157"/>
    </location>
</feature>
<accession>A0ABN1MMV3</accession>
<dbReference type="Gene3D" id="1.10.760.10">
    <property type="entry name" value="Cytochrome c-like domain"/>
    <property type="match status" value="2"/>
</dbReference>
<keyword evidence="2 8" id="KW-0349">Heme</keyword>
<dbReference type="RefSeq" id="WP_343785139.1">
    <property type="nucleotide sequence ID" value="NZ_BAAAFH010000003.1"/>
</dbReference>
<evidence type="ECO:0000256" key="1">
    <source>
        <dbReference type="ARBA" id="ARBA00004418"/>
    </source>
</evidence>
<dbReference type="PROSITE" id="PS51007">
    <property type="entry name" value="CYTC"/>
    <property type="match status" value="2"/>
</dbReference>
<reference evidence="10 11" key="1">
    <citation type="journal article" date="2019" name="Int. J. Syst. Evol. Microbiol.">
        <title>The Global Catalogue of Microorganisms (GCM) 10K type strain sequencing project: providing services to taxonomists for standard genome sequencing and annotation.</title>
        <authorList>
            <consortium name="The Broad Institute Genomics Platform"/>
            <consortium name="The Broad Institute Genome Sequencing Center for Infectious Disease"/>
            <person name="Wu L."/>
            <person name="Ma J."/>
        </authorList>
    </citation>
    <scope>NUCLEOTIDE SEQUENCE [LARGE SCALE GENOMIC DNA]</scope>
    <source>
        <strain evidence="10 11">JCM 16083</strain>
    </source>
</reference>
<dbReference type="PANTHER" id="PTHR30600">
    <property type="entry name" value="CYTOCHROME C PEROXIDASE-RELATED"/>
    <property type="match status" value="1"/>
</dbReference>
<keyword evidence="5" id="KW-0574">Periplasm</keyword>
<dbReference type="InterPro" id="IPR036909">
    <property type="entry name" value="Cyt_c-like_dom_sf"/>
</dbReference>
<organism evidence="10 11">
    <name type="scientific">Wandonia haliotis</name>
    <dbReference type="NCBI Taxonomy" id="574963"/>
    <lineage>
        <taxon>Bacteria</taxon>
        <taxon>Pseudomonadati</taxon>
        <taxon>Bacteroidota</taxon>
        <taxon>Flavobacteriia</taxon>
        <taxon>Flavobacteriales</taxon>
        <taxon>Crocinitomicaceae</taxon>
        <taxon>Wandonia</taxon>
    </lineage>
</organism>
<evidence type="ECO:0000256" key="8">
    <source>
        <dbReference type="PROSITE-ProRule" id="PRU00433"/>
    </source>
</evidence>
<keyword evidence="3 8" id="KW-0479">Metal-binding</keyword>
<dbReference type="InterPro" id="IPR004852">
    <property type="entry name" value="Di-haem_cyt_c_peroxidsae"/>
</dbReference>
<dbReference type="InterPro" id="IPR026259">
    <property type="entry name" value="MauG/Cytc_peroxidase"/>
</dbReference>
<dbReference type="Proteomes" id="UP001501126">
    <property type="component" value="Unassembled WGS sequence"/>
</dbReference>
<name>A0ABN1MMV3_9FLAO</name>